<keyword evidence="3 5" id="KW-1133">Transmembrane helix</keyword>
<feature type="domain" description="EamA" evidence="6">
    <location>
        <begin position="179"/>
        <end position="315"/>
    </location>
</feature>
<dbReference type="InterPro" id="IPR000620">
    <property type="entry name" value="EamA_dom"/>
</dbReference>
<keyword evidence="2 5" id="KW-0812">Transmembrane</keyword>
<dbReference type="Pfam" id="PF00892">
    <property type="entry name" value="EamA"/>
    <property type="match status" value="2"/>
</dbReference>
<reference evidence="7" key="1">
    <citation type="journal article" date="2014" name="Int. J. Syst. Evol. Microbiol.">
        <title>Complete genome sequence of Corynebacterium casei LMG S-19264T (=DSM 44701T), isolated from a smear-ripened cheese.</title>
        <authorList>
            <consortium name="US DOE Joint Genome Institute (JGI-PGF)"/>
            <person name="Walter F."/>
            <person name="Albersmeier A."/>
            <person name="Kalinowski J."/>
            <person name="Ruckert C."/>
        </authorList>
    </citation>
    <scope>NUCLEOTIDE SEQUENCE</scope>
    <source>
        <strain evidence="7">VKM B-1513</strain>
    </source>
</reference>
<feature type="transmembrane region" description="Helical" evidence="5">
    <location>
        <begin position="210"/>
        <end position="227"/>
    </location>
</feature>
<evidence type="ECO:0000313" key="7">
    <source>
        <dbReference type="EMBL" id="GLK50564.1"/>
    </source>
</evidence>
<dbReference type="InterPro" id="IPR037185">
    <property type="entry name" value="EmrE-like"/>
</dbReference>
<feature type="transmembrane region" description="Helical" evidence="5">
    <location>
        <begin position="35"/>
        <end position="52"/>
    </location>
</feature>
<comment type="caution">
    <text evidence="7">The sequence shown here is derived from an EMBL/GenBank/DDBJ whole genome shotgun (WGS) entry which is preliminary data.</text>
</comment>
<comment type="subcellular location">
    <subcellularLocation>
        <location evidence="1">Membrane</location>
        <topology evidence="1">Multi-pass membrane protein</topology>
    </subcellularLocation>
</comment>
<reference evidence="7" key="2">
    <citation type="submission" date="2023-01" db="EMBL/GenBank/DDBJ databases">
        <authorList>
            <person name="Sun Q."/>
            <person name="Evtushenko L."/>
        </authorList>
    </citation>
    <scope>NUCLEOTIDE SEQUENCE</scope>
    <source>
        <strain evidence="7">VKM B-1513</strain>
    </source>
</reference>
<evidence type="ECO:0000313" key="8">
    <source>
        <dbReference type="Proteomes" id="UP001143486"/>
    </source>
</evidence>
<keyword evidence="8" id="KW-1185">Reference proteome</keyword>
<dbReference type="GO" id="GO:0016020">
    <property type="term" value="C:membrane"/>
    <property type="evidence" value="ECO:0007669"/>
    <property type="project" value="UniProtKB-SubCell"/>
</dbReference>
<feature type="transmembrane region" description="Helical" evidence="5">
    <location>
        <begin position="272"/>
        <end position="291"/>
    </location>
</feature>
<protein>
    <submittedName>
        <fullName evidence="7">Membrane protein</fullName>
    </submittedName>
</protein>
<feature type="transmembrane region" description="Helical" evidence="5">
    <location>
        <begin position="72"/>
        <end position="90"/>
    </location>
</feature>
<evidence type="ECO:0000256" key="3">
    <source>
        <dbReference type="ARBA" id="ARBA00022989"/>
    </source>
</evidence>
<keyword evidence="4 5" id="KW-0472">Membrane</keyword>
<feature type="transmembrane region" description="Helical" evidence="5">
    <location>
        <begin position="297"/>
        <end position="316"/>
    </location>
</feature>
<evidence type="ECO:0000259" key="6">
    <source>
        <dbReference type="Pfam" id="PF00892"/>
    </source>
</evidence>
<feature type="transmembrane region" description="Helical" evidence="5">
    <location>
        <begin position="155"/>
        <end position="173"/>
    </location>
</feature>
<feature type="transmembrane region" description="Helical" evidence="5">
    <location>
        <begin position="179"/>
        <end position="198"/>
    </location>
</feature>
<gene>
    <name evidence="7" type="ORF">GCM10017621_00720</name>
</gene>
<evidence type="ECO:0000256" key="5">
    <source>
        <dbReference type="SAM" id="Phobius"/>
    </source>
</evidence>
<feature type="domain" description="EamA" evidence="6">
    <location>
        <begin position="36"/>
        <end position="169"/>
    </location>
</feature>
<dbReference type="InterPro" id="IPR050638">
    <property type="entry name" value="AA-Vitamin_Transporters"/>
</dbReference>
<dbReference type="SUPFAM" id="SSF103481">
    <property type="entry name" value="Multidrug resistance efflux transporter EmrE"/>
    <property type="match status" value="2"/>
</dbReference>
<name>A0A9W6MM85_9PROT</name>
<dbReference type="EMBL" id="BSFE01000001">
    <property type="protein sequence ID" value="GLK50564.1"/>
    <property type="molecule type" value="Genomic_DNA"/>
</dbReference>
<dbReference type="Proteomes" id="UP001143486">
    <property type="component" value="Unassembled WGS sequence"/>
</dbReference>
<evidence type="ECO:0000256" key="2">
    <source>
        <dbReference type="ARBA" id="ARBA00022692"/>
    </source>
</evidence>
<accession>A0A9W6MM85</accession>
<evidence type="ECO:0000256" key="4">
    <source>
        <dbReference type="ARBA" id="ARBA00023136"/>
    </source>
</evidence>
<feature type="transmembrane region" description="Helical" evidence="5">
    <location>
        <begin position="97"/>
        <end position="119"/>
    </location>
</feature>
<evidence type="ECO:0000256" key="1">
    <source>
        <dbReference type="ARBA" id="ARBA00004141"/>
    </source>
</evidence>
<proteinExistence type="predicted"/>
<feature type="transmembrane region" description="Helical" evidence="5">
    <location>
        <begin position="239"/>
        <end position="265"/>
    </location>
</feature>
<dbReference type="AlphaFoldDB" id="A0A9W6MM85"/>
<organism evidence="7 8">
    <name type="scientific">Maricaulis virginensis</name>
    <dbReference type="NCBI Taxonomy" id="144022"/>
    <lineage>
        <taxon>Bacteria</taxon>
        <taxon>Pseudomonadati</taxon>
        <taxon>Pseudomonadota</taxon>
        <taxon>Alphaproteobacteria</taxon>
        <taxon>Maricaulales</taxon>
        <taxon>Maricaulaceae</taxon>
        <taxon>Maricaulis</taxon>
    </lineage>
</organism>
<sequence>MTQAVSHPPFGGAGDLGLPGRAAQSKTIAMRLRDFLALFAVCVVWGINFVVAKFSVTGAPGWVDGFEGVPPFFFAFLRFVLLYAVLAPWLRPIPARLGTMIAIGLTMGAGQYALMFLGLKWATPSSMAIAVQTGVPFATILSVLFLKEKVGLPRIAGILLSFAGVALVIANPAELDLSLGLMIGIGAAFASAVGMILVKQMPLDSIRMQAWIGLISAPPLLALSLTFETGQMQSVVSGGWAIGAAVAFTVLLVNVFGHGVFYNLLQRYDATLIAPLTLMAPLIGVIAGLTVTGDPLGWRLIAGGALTLLGVGIIALRRNRKLPTAALAREKTL</sequence>
<dbReference type="PANTHER" id="PTHR32322">
    <property type="entry name" value="INNER MEMBRANE TRANSPORTER"/>
    <property type="match status" value="1"/>
</dbReference>
<feature type="transmembrane region" description="Helical" evidence="5">
    <location>
        <begin position="125"/>
        <end position="146"/>
    </location>
</feature>
<dbReference type="PANTHER" id="PTHR32322:SF9">
    <property type="entry name" value="AMINO-ACID METABOLITE EFFLUX PUMP-RELATED"/>
    <property type="match status" value="1"/>
</dbReference>